<dbReference type="PANTHER" id="PTHR30250">
    <property type="entry name" value="PST FAMILY PREDICTED COLANIC ACID TRANSPORTER"/>
    <property type="match status" value="1"/>
</dbReference>
<keyword evidence="8" id="KW-1185">Reference proteome</keyword>
<evidence type="ECO:0000256" key="3">
    <source>
        <dbReference type="ARBA" id="ARBA00022692"/>
    </source>
</evidence>
<keyword evidence="3 6" id="KW-0812">Transmembrane</keyword>
<gene>
    <name evidence="7" type="ordered locus">Deima_2973</name>
</gene>
<name>E8UC13_DEIML</name>
<evidence type="ECO:0000256" key="5">
    <source>
        <dbReference type="ARBA" id="ARBA00023136"/>
    </source>
</evidence>
<evidence type="ECO:0000256" key="4">
    <source>
        <dbReference type="ARBA" id="ARBA00022989"/>
    </source>
</evidence>
<evidence type="ECO:0000256" key="6">
    <source>
        <dbReference type="SAM" id="Phobius"/>
    </source>
</evidence>
<dbReference type="EMBL" id="CP002454">
    <property type="protein sequence ID" value="ADV68602.1"/>
    <property type="molecule type" value="Genomic_DNA"/>
</dbReference>
<dbReference type="OrthoDB" id="9769862at2"/>
<dbReference type="InterPro" id="IPR050833">
    <property type="entry name" value="Poly_Biosynth_Transport"/>
</dbReference>
<feature type="transmembrane region" description="Helical" evidence="6">
    <location>
        <begin position="170"/>
        <end position="188"/>
    </location>
</feature>
<keyword evidence="4 6" id="KW-1133">Transmembrane helix</keyword>
<feature type="transmembrane region" description="Helical" evidence="6">
    <location>
        <begin position="250"/>
        <end position="272"/>
    </location>
</feature>
<feature type="transmembrane region" description="Helical" evidence="6">
    <location>
        <begin position="293"/>
        <end position="315"/>
    </location>
</feature>
<dbReference type="PANTHER" id="PTHR30250:SF11">
    <property type="entry name" value="O-ANTIGEN TRANSPORTER-RELATED"/>
    <property type="match status" value="1"/>
</dbReference>
<dbReference type="KEGG" id="dmr:Deima_2973"/>
<evidence type="ECO:0000256" key="1">
    <source>
        <dbReference type="ARBA" id="ARBA00004651"/>
    </source>
</evidence>
<dbReference type="HOGENOM" id="CLU_042154_2_0_0"/>
<evidence type="ECO:0000313" key="8">
    <source>
        <dbReference type="Proteomes" id="UP000008635"/>
    </source>
</evidence>
<accession>E8UC13</accession>
<dbReference type="eggNOG" id="COG2244">
    <property type="taxonomic scope" value="Bacteria"/>
</dbReference>
<protein>
    <submittedName>
        <fullName evidence="7">Polysaccharide biosynthesis protein</fullName>
    </submittedName>
</protein>
<feature type="transmembrane region" description="Helical" evidence="6">
    <location>
        <begin position="335"/>
        <end position="352"/>
    </location>
</feature>
<feature type="transmembrane region" description="Helical" evidence="6">
    <location>
        <begin position="208"/>
        <end position="230"/>
    </location>
</feature>
<evidence type="ECO:0000256" key="2">
    <source>
        <dbReference type="ARBA" id="ARBA00022475"/>
    </source>
</evidence>
<dbReference type="Proteomes" id="UP000008635">
    <property type="component" value="Chromosome"/>
</dbReference>
<keyword evidence="2" id="KW-1003">Cell membrane</keyword>
<reference evidence="7" key="1">
    <citation type="journal article" date="2011" name="Stand. Genomic Sci.">
        <title>Complete genome sequence of Deinococcus maricopensis type strain (LB-34).</title>
        <authorList>
            <person name="Pukall R."/>
            <person name="Zeytun A."/>
            <person name="Lucas S."/>
            <person name="Lapidus A."/>
            <person name="Hammon N."/>
            <person name="Deshpande S."/>
            <person name="Nolan M."/>
            <person name="Cheng J.F."/>
            <person name="Pitluck S."/>
            <person name="Liolios K."/>
            <person name="Pagani I."/>
            <person name="Mikhailova N."/>
            <person name="Ivanova N."/>
            <person name="Mavromatis K."/>
            <person name="Pati A."/>
            <person name="Tapia R."/>
            <person name="Han C."/>
            <person name="Goodwin L."/>
            <person name="Chen A."/>
            <person name="Palaniappan K."/>
            <person name="Land M."/>
            <person name="Hauser L."/>
            <person name="Chang Y.J."/>
            <person name="Jeffries C.D."/>
            <person name="Brambilla E.M."/>
            <person name="Rohde M."/>
            <person name="Goker M."/>
            <person name="Detter J.C."/>
            <person name="Woyke T."/>
            <person name="Bristow J."/>
            <person name="Eisen J.A."/>
            <person name="Markowitz V."/>
            <person name="Hugenholtz P."/>
            <person name="Kyrpides N.C."/>
            <person name="Klenk H.P."/>
        </authorList>
    </citation>
    <scope>NUCLEOTIDE SEQUENCE [LARGE SCALE GENOMIC DNA]</scope>
    <source>
        <strain evidence="7">DSM 21211</strain>
    </source>
</reference>
<dbReference type="Pfam" id="PF13440">
    <property type="entry name" value="Polysacc_synt_3"/>
    <property type="match status" value="1"/>
</dbReference>
<dbReference type="AlphaFoldDB" id="E8UC13"/>
<feature type="transmembrane region" description="Helical" evidence="6">
    <location>
        <begin position="38"/>
        <end position="61"/>
    </location>
</feature>
<dbReference type="STRING" id="709986.Deima_2973"/>
<proteinExistence type="predicted"/>
<comment type="subcellular location">
    <subcellularLocation>
        <location evidence="1">Cell membrane</location>
        <topology evidence="1">Multi-pass membrane protein</topology>
    </subcellularLocation>
</comment>
<feature type="transmembrane region" description="Helical" evidence="6">
    <location>
        <begin position="441"/>
        <end position="461"/>
    </location>
</feature>
<feature type="transmembrane region" description="Helical" evidence="6">
    <location>
        <begin position="359"/>
        <end position="378"/>
    </location>
</feature>
<feature type="transmembrane region" description="Helical" evidence="6">
    <location>
        <begin position="384"/>
        <end position="406"/>
    </location>
</feature>
<sequence precursor="true">MKNIVRVLAVLLSSSLITIVAGMVRQKMLALEIGAVGVGHLGLLMTLAGAAATLGGLGLSTSGVQRVTVTQHTPDAGAAQRSLTVGTAILGVLAGILTAMLAPYFGITPTGPDRWATALAVMLTITSAGQIAVLNGLGQLHTIAWVNGLGAVLGTICTLLVLWLMPNWGLYTALLAPLLITTVMAVLMQRPHRAPATGISADALRTQLRAMLSLGVVFSAGAGLATLGQYGARWYIEQRFGSVALGQYQAAWALTMLYLGVLLTAMSTEFFPRISKAAEQSSPAELTRMVSQQITLTVTLALPAICLLVLCSEYVVTLLYSPEFRPAALLARQQFMGDIFKLAAWAIGFTLLARQAKLYMFLLELLWSVIYLVLLWLFSRTGDFTAVGWAYVGAYAVYLFGSVYAFRQNVGIALPGRLWLVTLGAVVLVGVHLWVAPSLRWSLVLAVLDLFALAVAAWWFWRRRQAAKPTAVA</sequence>
<dbReference type="GO" id="GO:0005886">
    <property type="term" value="C:plasma membrane"/>
    <property type="evidence" value="ECO:0007669"/>
    <property type="project" value="UniProtKB-SubCell"/>
</dbReference>
<dbReference type="RefSeq" id="WP_013558105.1">
    <property type="nucleotide sequence ID" value="NC_014958.1"/>
</dbReference>
<feature type="transmembrane region" description="Helical" evidence="6">
    <location>
        <begin position="418"/>
        <end position="435"/>
    </location>
</feature>
<feature type="transmembrane region" description="Helical" evidence="6">
    <location>
        <begin position="117"/>
        <end position="137"/>
    </location>
</feature>
<feature type="transmembrane region" description="Helical" evidence="6">
    <location>
        <begin position="82"/>
        <end position="105"/>
    </location>
</feature>
<keyword evidence="5 6" id="KW-0472">Membrane</keyword>
<organism evidence="7 8">
    <name type="scientific">Deinococcus maricopensis (strain DSM 21211 / LMG 22137 / NRRL B-23946 / LB-34)</name>
    <dbReference type="NCBI Taxonomy" id="709986"/>
    <lineage>
        <taxon>Bacteria</taxon>
        <taxon>Thermotogati</taxon>
        <taxon>Deinococcota</taxon>
        <taxon>Deinococci</taxon>
        <taxon>Deinococcales</taxon>
        <taxon>Deinococcaceae</taxon>
        <taxon>Deinococcus</taxon>
    </lineage>
</organism>
<feature type="transmembrane region" description="Helical" evidence="6">
    <location>
        <begin position="144"/>
        <end position="164"/>
    </location>
</feature>
<evidence type="ECO:0000313" key="7">
    <source>
        <dbReference type="EMBL" id="ADV68602.1"/>
    </source>
</evidence>